<dbReference type="PANTHER" id="PTHR30483:SF38">
    <property type="entry name" value="BLR7848 PROTEIN"/>
    <property type="match status" value="1"/>
</dbReference>
<feature type="domain" description="Leucine-binding protein" evidence="6">
    <location>
        <begin position="28"/>
        <end position="363"/>
    </location>
</feature>
<keyword evidence="2" id="KW-0813">Transport</keyword>
<keyword evidence="8" id="KW-1185">Reference proteome</keyword>
<evidence type="ECO:0000313" key="8">
    <source>
        <dbReference type="Proteomes" id="UP001595530"/>
    </source>
</evidence>
<gene>
    <name evidence="7" type="ORF">ACFOFO_13860</name>
</gene>
<feature type="chain" id="PRO_5047184650" evidence="5">
    <location>
        <begin position="26"/>
        <end position="386"/>
    </location>
</feature>
<feature type="signal peptide" evidence="5">
    <location>
        <begin position="1"/>
        <end position="25"/>
    </location>
</feature>
<protein>
    <submittedName>
        <fullName evidence="7">ABC transporter substrate-binding protein</fullName>
    </submittedName>
</protein>
<dbReference type="InterPro" id="IPR000709">
    <property type="entry name" value="Leu_Ile_Val-bd"/>
</dbReference>
<dbReference type="InterPro" id="IPR028082">
    <property type="entry name" value="Peripla_BP_I"/>
</dbReference>
<dbReference type="PANTHER" id="PTHR30483">
    <property type="entry name" value="LEUCINE-SPECIFIC-BINDING PROTEIN"/>
    <property type="match status" value="1"/>
</dbReference>
<dbReference type="CDD" id="cd06333">
    <property type="entry name" value="PBP1_ABC_RPA1789-like"/>
    <property type="match status" value="1"/>
</dbReference>
<evidence type="ECO:0000256" key="2">
    <source>
        <dbReference type="ARBA" id="ARBA00022448"/>
    </source>
</evidence>
<comment type="caution">
    <text evidence="7">The sequence shown here is derived from an EMBL/GenBank/DDBJ whole genome shotgun (WGS) entry which is preliminary data.</text>
</comment>
<evidence type="ECO:0000256" key="5">
    <source>
        <dbReference type="SAM" id="SignalP"/>
    </source>
</evidence>
<evidence type="ECO:0000313" key="7">
    <source>
        <dbReference type="EMBL" id="MFC3109030.1"/>
    </source>
</evidence>
<sequence length="386" mass="40923">MFSFSYLKPTILCSVLAVMHVGVSAAEPIKIGSVVSITGPAAYLGDPELKTLQLYIEKINAEGGVLGRKIELIHYDDGSEANKANGFTKRLIESDKVDLIIGGTTTGGSMAMIPLVEKAGVPFISMAAGVPIIEPAKKWVFKVAPTDRMAAEKVFADMKKRGISKIGLLAETSGFGQSGAKETNAVAAKYGITIVASETYGPKDTDTTAQLTKIKGAPGIQAVFVFGAGQGPAVATKNYRQLSIDLPLYQSHGVASQEYIKLSGPAADKVRLPAAALVIAHELPANDAQKPVVTEYERTYKDRYKSDVSTFGGHGYDALMIAVNSIKKAGSTDKEKIRSAIEGTKGYVGTAGIFNMSASDHMGLDLSAFRLLEIANGKWNLVQSTN</sequence>
<evidence type="ECO:0000256" key="1">
    <source>
        <dbReference type="ARBA" id="ARBA00010062"/>
    </source>
</evidence>
<proteinExistence type="inferred from homology"/>
<reference evidence="8" key="1">
    <citation type="journal article" date="2019" name="Int. J. Syst. Evol. Microbiol.">
        <title>The Global Catalogue of Microorganisms (GCM) 10K type strain sequencing project: providing services to taxonomists for standard genome sequencing and annotation.</title>
        <authorList>
            <consortium name="The Broad Institute Genomics Platform"/>
            <consortium name="The Broad Institute Genome Sequencing Center for Infectious Disease"/>
            <person name="Wu L."/>
            <person name="Ma J."/>
        </authorList>
    </citation>
    <scope>NUCLEOTIDE SEQUENCE [LARGE SCALE GENOMIC DNA]</scope>
    <source>
        <strain evidence="8">KCTC 42986</strain>
    </source>
</reference>
<keyword evidence="4" id="KW-0029">Amino-acid transport</keyword>
<name>A0ABV7F4V1_9BURK</name>
<dbReference type="EMBL" id="JBHRTP010000040">
    <property type="protein sequence ID" value="MFC3109030.1"/>
    <property type="molecule type" value="Genomic_DNA"/>
</dbReference>
<organism evidence="7 8">
    <name type="scientific">Undibacterium arcticum</name>
    <dbReference type="NCBI Taxonomy" id="1762892"/>
    <lineage>
        <taxon>Bacteria</taxon>
        <taxon>Pseudomonadati</taxon>
        <taxon>Pseudomonadota</taxon>
        <taxon>Betaproteobacteria</taxon>
        <taxon>Burkholderiales</taxon>
        <taxon>Oxalobacteraceae</taxon>
        <taxon>Undibacterium</taxon>
    </lineage>
</organism>
<keyword evidence="3 5" id="KW-0732">Signal</keyword>
<dbReference type="Proteomes" id="UP001595530">
    <property type="component" value="Unassembled WGS sequence"/>
</dbReference>
<dbReference type="InterPro" id="IPR028081">
    <property type="entry name" value="Leu-bd"/>
</dbReference>
<accession>A0ABV7F4V1</accession>
<evidence type="ECO:0000256" key="4">
    <source>
        <dbReference type="ARBA" id="ARBA00022970"/>
    </source>
</evidence>
<evidence type="ECO:0000259" key="6">
    <source>
        <dbReference type="Pfam" id="PF13458"/>
    </source>
</evidence>
<dbReference type="Pfam" id="PF13458">
    <property type="entry name" value="Peripla_BP_6"/>
    <property type="match status" value="1"/>
</dbReference>
<dbReference type="RefSeq" id="WP_390323436.1">
    <property type="nucleotide sequence ID" value="NZ_JBHRTP010000040.1"/>
</dbReference>
<dbReference type="PRINTS" id="PR00337">
    <property type="entry name" value="LEUILEVALBP"/>
</dbReference>
<dbReference type="InterPro" id="IPR051010">
    <property type="entry name" value="BCAA_transport"/>
</dbReference>
<dbReference type="SUPFAM" id="SSF53822">
    <property type="entry name" value="Periplasmic binding protein-like I"/>
    <property type="match status" value="1"/>
</dbReference>
<evidence type="ECO:0000256" key="3">
    <source>
        <dbReference type="ARBA" id="ARBA00022729"/>
    </source>
</evidence>
<dbReference type="Gene3D" id="3.40.50.2300">
    <property type="match status" value="2"/>
</dbReference>
<comment type="similarity">
    <text evidence="1">Belongs to the leucine-binding protein family.</text>
</comment>